<dbReference type="Proteomes" id="UP000447434">
    <property type="component" value="Chromosome 13"/>
</dbReference>
<dbReference type="OrthoDB" id="744797at2759"/>
<evidence type="ECO:0000313" key="1">
    <source>
        <dbReference type="EMBL" id="KAE9602061.1"/>
    </source>
</evidence>
<keyword evidence="2" id="KW-1185">Reference proteome</keyword>
<name>A0A6A5NVX0_LUPAL</name>
<dbReference type="AlphaFoldDB" id="A0A6A5NVX0"/>
<dbReference type="Pfam" id="PF01190">
    <property type="entry name" value="Pollen_Ole_e_1"/>
    <property type="match status" value="1"/>
</dbReference>
<proteinExistence type="predicted"/>
<organism evidence="1 2">
    <name type="scientific">Lupinus albus</name>
    <name type="common">White lupine</name>
    <name type="synonym">Lupinus termis</name>
    <dbReference type="NCBI Taxonomy" id="3870"/>
    <lineage>
        <taxon>Eukaryota</taxon>
        <taxon>Viridiplantae</taxon>
        <taxon>Streptophyta</taxon>
        <taxon>Embryophyta</taxon>
        <taxon>Tracheophyta</taxon>
        <taxon>Spermatophyta</taxon>
        <taxon>Magnoliopsida</taxon>
        <taxon>eudicotyledons</taxon>
        <taxon>Gunneridae</taxon>
        <taxon>Pentapetalae</taxon>
        <taxon>rosids</taxon>
        <taxon>fabids</taxon>
        <taxon>Fabales</taxon>
        <taxon>Fabaceae</taxon>
        <taxon>Papilionoideae</taxon>
        <taxon>50 kb inversion clade</taxon>
        <taxon>genistoids sensu lato</taxon>
        <taxon>core genistoids</taxon>
        <taxon>Genisteae</taxon>
        <taxon>Lupinus</taxon>
    </lineage>
</organism>
<reference evidence="2" key="1">
    <citation type="journal article" date="2020" name="Nat. Commun.">
        <title>Genome sequence of the cluster root forming white lupin.</title>
        <authorList>
            <person name="Hufnagel B."/>
            <person name="Marques A."/>
            <person name="Soriano A."/>
            <person name="Marques L."/>
            <person name="Divol F."/>
            <person name="Doumas P."/>
            <person name="Sallet E."/>
            <person name="Mancinotti D."/>
            <person name="Carrere S."/>
            <person name="Marande W."/>
            <person name="Arribat S."/>
            <person name="Keller J."/>
            <person name="Huneau C."/>
            <person name="Blein T."/>
            <person name="Aime D."/>
            <person name="Laguerre M."/>
            <person name="Taylor J."/>
            <person name="Schubert V."/>
            <person name="Nelson M."/>
            <person name="Geu-Flores F."/>
            <person name="Crespi M."/>
            <person name="Gallardo-Guerrero K."/>
            <person name="Delaux P.-M."/>
            <person name="Salse J."/>
            <person name="Berges H."/>
            <person name="Guyot R."/>
            <person name="Gouzy J."/>
            <person name="Peret B."/>
        </authorList>
    </citation>
    <scope>NUCLEOTIDE SEQUENCE [LARGE SCALE GENOMIC DNA]</scope>
    <source>
        <strain evidence="2">cv. Amiga</strain>
    </source>
</reference>
<accession>A0A6A5NVX0</accession>
<dbReference type="PANTHER" id="PTHR47273:SF6">
    <property type="entry name" value="POLLEN OLE E 1 ALLERGEN AND EXTENSIN FAMILY PROTEIN"/>
    <property type="match status" value="1"/>
</dbReference>
<dbReference type="PANTHER" id="PTHR47273">
    <property type="entry name" value="EXPRESSED PROTEIN"/>
    <property type="match status" value="1"/>
</dbReference>
<dbReference type="EMBL" id="WOCE01000013">
    <property type="protein sequence ID" value="KAE9602061.1"/>
    <property type="molecule type" value="Genomic_DNA"/>
</dbReference>
<evidence type="ECO:0000313" key="2">
    <source>
        <dbReference type="Proteomes" id="UP000447434"/>
    </source>
</evidence>
<gene>
    <name evidence="1" type="ORF">Lalb_Chr13g0304361</name>
</gene>
<protein>
    <submittedName>
        <fullName evidence="1">Uncharacterized protein</fullName>
    </submittedName>
</protein>
<sequence length="184" mass="20288">MLRKAKDTMGYFRVVFVILLLLLLLVNGSMISSPTQDEQDNSFLDLLSRDEAVQMAGYGQHKLSTVLITGSLLCHQPHAPPCPISGALVGVKCHSYGYETSVARGVSDEFGDFIVEIPSHLHAIPNLEKECNVKLHSIPKGSMCKPFQVMRHKGLRLSSFGNGIRTYTAGNIRIHHSPTTSTHY</sequence>
<comment type="caution">
    <text evidence="1">The sequence shown here is derived from an EMBL/GenBank/DDBJ whole genome shotgun (WGS) entry which is preliminary data.</text>
</comment>